<dbReference type="STRING" id="1630135.DAD186_17160"/>
<organism evidence="1 2">
    <name type="scientific">Dermabacter vaginalis</name>
    <dbReference type="NCBI Taxonomy" id="1630135"/>
    <lineage>
        <taxon>Bacteria</taxon>
        <taxon>Bacillati</taxon>
        <taxon>Actinomycetota</taxon>
        <taxon>Actinomycetes</taxon>
        <taxon>Micrococcales</taxon>
        <taxon>Dermabacteraceae</taxon>
        <taxon>Dermabacter</taxon>
    </lineage>
</organism>
<protein>
    <submittedName>
        <fullName evidence="1">Uncharacterized protein</fullName>
    </submittedName>
</protein>
<dbReference type="EMBL" id="CP012117">
    <property type="protein sequence ID" value="ANP28266.1"/>
    <property type="molecule type" value="Genomic_DNA"/>
</dbReference>
<evidence type="ECO:0000313" key="2">
    <source>
        <dbReference type="Proteomes" id="UP000092596"/>
    </source>
</evidence>
<dbReference type="KEGG" id="dva:DAD186_17160"/>
<name>A0A1B0ZJY9_9MICO</name>
<accession>A0A1B0ZJY9</accession>
<evidence type="ECO:0000313" key="1">
    <source>
        <dbReference type="EMBL" id="ANP28266.1"/>
    </source>
</evidence>
<gene>
    <name evidence="1" type="ORF">DAD186_17160</name>
</gene>
<dbReference type="AlphaFoldDB" id="A0A1B0ZJY9"/>
<dbReference type="Proteomes" id="UP000092596">
    <property type="component" value="Chromosome"/>
</dbReference>
<proteinExistence type="predicted"/>
<sequence>MTVEDYRHTDPSRIARDINQWSGMVLGHEMVAQAIWEVSDEGT</sequence>
<reference evidence="1 2" key="1">
    <citation type="submission" date="2015-06" db="EMBL/GenBank/DDBJ databases">
        <title>Investigation of pathophysiology for high-risk pregnancy and development of treatment modality based on it.</title>
        <authorList>
            <person name="Kim B.-C."/>
            <person name="Lim S."/>
        </authorList>
    </citation>
    <scope>NUCLEOTIDE SEQUENCE [LARGE SCALE GENOMIC DNA]</scope>
    <source>
        <strain evidence="1 2">AD1-86</strain>
    </source>
</reference>